<protein>
    <recommendedName>
        <fullName evidence="1">NAD(P)-binding domain-containing protein</fullName>
    </recommendedName>
</protein>
<dbReference type="HOGENOM" id="CLU_007383_10_5_11"/>
<dbReference type="PANTHER" id="PTHR43162">
    <property type="match status" value="1"/>
</dbReference>
<dbReference type="Pfam" id="PF13460">
    <property type="entry name" value="NAD_binding_10"/>
    <property type="match status" value="1"/>
</dbReference>
<dbReference type="STRING" id="512565.AMIS_4700"/>
<evidence type="ECO:0000313" key="3">
    <source>
        <dbReference type="Proteomes" id="UP000007882"/>
    </source>
</evidence>
<dbReference type="eggNOG" id="COG0702">
    <property type="taxonomic scope" value="Bacteria"/>
</dbReference>
<evidence type="ECO:0000259" key="1">
    <source>
        <dbReference type="Pfam" id="PF13460"/>
    </source>
</evidence>
<reference evidence="2 3" key="1">
    <citation type="submission" date="2012-02" db="EMBL/GenBank/DDBJ databases">
        <title>Complete genome sequence of Actinoplanes missouriensis 431 (= NBRC 102363).</title>
        <authorList>
            <person name="Ohnishi Y."/>
            <person name="Ishikawa J."/>
            <person name="Sekine M."/>
            <person name="Hosoyama A."/>
            <person name="Harada T."/>
            <person name="Narita H."/>
            <person name="Hata T."/>
            <person name="Konno Y."/>
            <person name="Tutikane K."/>
            <person name="Fujita N."/>
            <person name="Horinouchi S."/>
            <person name="Hayakawa M."/>
        </authorList>
    </citation>
    <scope>NUCLEOTIDE SEQUENCE [LARGE SCALE GENOMIC DNA]</scope>
    <source>
        <strain evidence="3">ATCC 14538 / DSM 43046 / CBS 188.64 / JCM 3121 / NBRC 102363 / NCIMB 12654 / NRRL B-3342 / UNCC 431</strain>
    </source>
</reference>
<organism evidence="2 3">
    <name type="scientific">Actinoplanes missouriensis (strain ATCC 14538 / DSM 43046 / CBS 188.64 / JCM 3121 / NBRC 102363 / NCIMB 12654 / NRRL B-3342 / UNCC 431)</name>
    <dbReference type="NCBI Taxonomy" id="512565"/>
    <lineage>
        <taxon>Bacteria</taxon>
        <taxon>Bacillati</taxon>
        <taxon>Actinomycetota</taxon>
        <taxon>Actinomycetes</taxon>
        <taxon>Micromonosporales</taxon>
        <taxon>Micromonosporaceae</taxon>
        <taxon>Actinoplanes</taxon>
    </lineage>
</organism>
<dbReference type="InterPro" id="IPR016040">
    <property type="entry name" value="NAD(P)-bd_dom"/>
</dbReference>
<dbReference type="EMBL" id="AP012319">
    <property type="protein sequence ID" value="BAL85690.1"/>
    <property type="molecule type" value="Genomic_DNA"/>
</dbReference>
<gene>
    <name evidence="2" type="ordered locus">AMIS_4700</name>
</gene>
<dbReference type="Gene3D" id="3.90.25.10">
    <property type="entry name" value="UDP-galactose 4-epimerase, domain 1"/>
    <property type="match status" value="1"/>
</dbReference>
<evidence type="ECO:0000313" key="2">
    <source>
        <dbReference type="EMBL" id="BAL85690.1"/>
    </source>
</evidence>
<dbReference type="Gene3D" id="3.40.50.720">
    <property type="entry name" value="NAD(P)-binding Rossmann-like Domain"/>
    <property type="match status" value="1"/>
</dbReference>
<dbReference type="InterPro" id="IPR051604">
    <property type="entry name" value="Ergot_Alk_Oxidoreductase"/>
</dbReference>
<sequence>MMLDGMTIGITGATGNVGSRAARLLIQAGERPRLVVRDPAKLDPGIDGLADVMRGDLLDPAFLDTALDGLDALLWITPENFTAADPLADMITMAEAGATAAHTHRVRRVVLISSVGAERRHGAGLIDGLARSEEAFAATGVDLTILRNGYYFTNLFGNLDELRDGRLTTTMPADQPMPWVDPRDVGDVAAARLLAPNWSGTVVQAVHGPADLTWADVAGIVGAAIDRKVTLDVVPDEVLAAGLGQAGLTEAAVAGLVGMTSGLRGDFTPEQPRTPVTTTPTTLAAWAAGTLAPVISVKG</sequence>
<dbReference type="AlphaFoldDB" id="I0GY53"/>
<dbReference type="InterPro" id="IPR036291">
    <property type="entry name" value="NAD(P)-bd_dom_sf"/>
</dbReference>
<feature type="domain" description="NAD(P)-binding" evidence="1">
    <location>
        <begin position="12"/>
        <end position="151"/>
    </location>
</feature>
<dbReference type="PANTHER" id="PTHR43162:SF1">
    <property type="entry name" value="PRESTALK A DIFFERENTIATION PROTEIN A"/>
    <property type="match status" value="1"/>
</dbReference>
<proteinExistence type="predicted"/>
<dbReference type="SUPFAM" id="SSF51735">
    <property type="entry name" value="NAD(P)-binding Rossmann-fold domains"/>
    <property type="match status" value="1"/>
</dbReference>
<dbReference type="Proteomes" id="UP000007882">
    <property type="component" value="Chromosome"/>
</dbReference>
<dbReference type="KEGG" id="ams:AMIS_4700"/>
<accession>I0GY53</accession>
<keyword evidence="3" id="KW-1185">Reference proteome</keyword>
<name>I0GY53_ACTM4</name>
<dbReference type="PATRIC" id="fig|512565.3.peg.473"/>